<evidence type="ECO:0000313" key="1">
    <source>
        <dbReference type="EMBL" id="SFR66099.1"/>
    </source>
</evidence>
<dbReference type="EMBL" id="FOYW01000001">
    <property type="protein sequence ID" value="SFR66099.1"/>
    <property type="molecule type" value="Genomic_DNA"/>
</dbReference>
<accession>A0A1I6IHI0</accession>
<evidence type="ECO:0000313" key="2">
    <source>
        <dbReference type="Proteomes" id="UP000198644"/>
    </source>
</evidence>
<keyword evidence="2" id="KW-1185">Reference proteome</keyword>
<reference evidence="1 2" key="1">
    <citation type="submission" date="2016-10" db="EMBL/GenBank/DDBJ databases">
        <authorList>
            <person name="de Groot N.N."/>
        </authorList>
    </citation>
    <scope>NUCLEOTIDE SEQUENCE [LARGE SCALE GENOMIC DNA]</scope>
    <source>
        <strain evidence="1 2">CGMCC 1.9167</strain>
    </source>
</reference>
<name>A0A1I6IHI0_9GAMM</name>
<proteinExistence type="predicted"/>
<gene>
    <name evidence="1" type="ORF">SAMN05216203_2312</name>
</gene>
<dbReference type="AlphaFoldDB" id="A0A1I6IHI0"/>
<sequence>MGSSDRDIGIIRGFGKPLQTGMGAGWIMRAVTCFTLCKSAVAGVLLRDLSFIV</sequence>
<organism evidence="1 2">
    <name type="scientific">Marinobacter daqiaonensis</name>
    <dbReference type="NCBI Taxonomy" id="650891"/>
    <lineage>
        <taxon>Bacteria</taxon>
        <taxon>Pseudomonadati</taxon>
        <taxon>Pseudomonadota</taxon>
        <taxon>Gammaproteobacteria</taxon>
        <taxon>Pseudomonadales</taxon>
        <taxon>Marinobacteraceae</taxon>
        <taxon>Marinobacter</taxon>
    </lineage>
</organism>
<dbReference type="Proteomes" id="UP000198644">
    <property type="component" value="Unassembled WGS sequence"/>
</dbReference>
<protein>
    <submittedName>
        <fullName evidence="1">Uncharacterized protein</fullName>
    </submittedName>
</protein>